<evidence type="ECO:0000256" key="1">
    <source>
        <dbReference type="SAM" id="MobiDB-lite"/>
    </source>
</evidence>
<keyword evidence="2" id="KW-1185">Reference proteome</keyword>
<dbReference type="WBParaSite" id="Minc3s00019g01210">
    <property type="protein sequence ID" value="Minc3s00019g01210"/>
    <property type="gene ID" value="Minc3s00019g01210"/>
</dbReference>
<name>A0A914KIL0_MELIC</name>
<proteinExistence type="predicted"/>
<feature type="region of interest" description="Disordered" evidence="1">
    <location>
        <begin position="266"/>
        <end position="295"/>
    </location>
</feature>
<accession>A0A914KIL0</accession>
<dbReference type="Proteomes" id="UP000887563">
    <property type="component" value="Unplaced"/>
</dbReference>
<dbReference type="AlphaFoldDB" id="A0A914KIL0"/>
<feature type="compositionally biased region" description="Basic and acidic residues" evidence="1">
    <location>
        <begin position="266"/>
        <end position="276"/>
    </location>
</feature>
<evidence type="ECO:0000313" key="3">
    <source>
        <dbReference type="WBParaSite" id="Minc3s00019g01210"/>
    </source>
</evidence>
<evidence type="ECO:0000313" key="2">
    <source>
        <dbReference type="Proteomes" id="UP000887563"/>
    </source>
</evidence>
<sequence>MNNPPQKFFSLKFPIILIIFLYFNNLIKAHLTDNEQIYRREEIKEEKWSEVDELRSENEKSINDNDLFKSGKNGEEDKEEVFEKKESLFSFVKAKEEINNEEEEENNGEEDWVINKRFGRREEEEGERKEIREDESQSNFLNNFYKNNKWNNNDDNDGQFKFWQWTENYMPKMGGVRRWEMWGREENNEEESNDNWNELMENKWKIDNDRWKDENYVNKEYNNNNGLIHINGLLPRINGQYWKGFNEIEDKNEIEKISKEKTIEVEKEEEEKKVEEEKEVEEEGNKKEENNNGRFSWGGIFNKNENNGERNGNCWWKKILNGIGNVAKMFVKGDSNEKSENLDNLDKFGKIN</sequence>
<protein>
    <submittedName>
        <fullName evidence="3">Candidate secreted effector</fullName>
    </submittedName>
</protein>
<reference evidence="3" key="1">
    <citation type="submission" date="2022-11" db="UniProtKB">
        <authorList>
            <consortium name="WormBaseParasite"/>
        </authorList>
    </citation>
    <scope>IDENTIFICATION</scope>
</reference>
<organism evidence="2 3">
    <name type="scientific">Meloidogyne incognita</name>
    <name type="common">Southern root-knot nematode worm</name>
    <name type="synonym">Oxyuris incognita</name>
    <dbReference type="NCBI Taxonomy" id="6306"/>
    <lineage>
        <taxon>Eukaryota</taxon>
        <taxon>Metazoa</taxon>
        <taxon>Ecdysozoa</taxon>
        <taxon>Nematoda</taxon>
        <taxon>Chromadorea</taxon>
        <taxon>Rhabditida</taxon>
        <taxon>Tylenchina</taxon>
        <taxon>Tylenchomorpha</taxon>
        <taxon>Tylenchoidea</taxon>
        <taxon>Meloidogynidae</taxon>
        <taxon>Meloidogyninae</taxon>
        <taxon>Meloidogyne</taxon>
        <taxon>Meloidogyne incognita group</taxon>
    </lineage>
</organism>